<evidence type="ECO:0000256" key="1">
    <source>
        <dbReference type="ARBA" id="ARBA00002442"/>
    </source>
</evidence>
<keyword evidence="12" id="KW-1185">Reference proteome</keyword>
<keyword evidence="6" id="KW-0201">Cytochrome c-type biogenesis</keyword>
<feature type="transmembrane region" description="Helical" evidence="9">
    <location>
        <begin position="143"/>
        <end position="160"/>
    </location>
</feature>
<evidence type="ECO:0000256" key="8">
    <source>
        <dbReference type="ARBA" id="ARBA00023136"/>
    </source>
</evidence>
<dbReference type="GO" id="GO:0020037">
    <property type="term" value="F:heme binding"/>
    <property type="evidence" value="ECO:0007669"/>
    <property type="project" value="InterPro"/>
</dbReference>
<dbReference type="GO" id="GO:0015232">
    <property type="term" value="F:heme transmembrane transporter activity"/>
    <property type="evidence" value="ECO:0007669"/>
    <property type="project" value="InterPro"/>
</dbReference>
<feature type="transmembrane region" description="Helical" evidence="9">
    <location>
        <begin position="7"/>
        <end position="28"/>
    </location>
</feature>
<evidence type="ECO:0000256" key="5">
    <source>
        <dbReference type="ARBA" id="ARBA00022692"/>
    </source>
</evidence>
<dbReference type="InterPro" id="IPR002541">
    <property type="entry name" value="Cyt_c_assembly"/>
</dbReference>
<sequence length="227" mass="25863">MRKNWWKILTFILLMYVCTEGFFVKIPVLDDRLQQSIRNLFFHVPMWIAMMILLSVSVVYAIKFLRTGNKKDDIISLEFARAGLLFSLIGLFTGMIWAKYQWGAAWSNDPKQTGTAMAILIYCAYFVLRGSMNDMDKKAKIGAVYNIFAFCMLFPTLWIMPRLTESLHPGGMGSQGNPGLNPNDTSEGLKTVMYPAFIGWTLLGVWVASIFVRYRTLLEKKLDRAAG</sequence>
<dbReference type="Pfam" id="PF01578">
    <property type="entry name" value="Cytochrom_C_asm"/>
    <property type="match status" value="1"/>
</dbReference>
<keyword evidence="5 9" id="KW-0812">Transmembrane</keyword>
<feature type="transmembrane region" description="Helical" evidence="9">
    <location>
        <begin position="112"/>
        <end position="131"/>
    </location>
</feature>
<keyword evidence="7 9" id="KW-1133">Transmembrane helix</keyword>
<evidence type="ECO:0000256" key="9">
    <source>
        <dbReference type="SAM" id="Phobius"/>
    </source>
</evidence>
<evidence type="ECO:0000256" key="3">
    <source>
        <dbReference type="ARBA" id="ARBA00005840"/>
    </source>
</evidence>
<reference evidence="11 12" key="1">
    <citation type="submission" date="2016-10" db="EMBL/GenBank/DDBJ databases">
        <authorList>
            <person name="de Groot N.N."/>
        </authorList>
    </citation>
    <scope>NUCLEOTIDE SEQUENCE [LARGE SCALE GENOMIC DNA]</scope>
    <source>
        <strain evidence="11 12">Vu-144</strain>
    </source>
</reference>
<evidence type="ECO:0000256" key="6">
    <source>
        <dbReference type="ARBA" id="ARBA00022748"/>
    </source>
</evidence>
<feature type="domain" description="Cytochrome c assembly protein" evidence="10">
    <location>
        <begin position="35"/>
        <end position="153"/>
    </location>
</feature>
<comment type="similarity">
    <text evidence="3">Belongs to the CcmC/CycZ/HelC family.</text>
</comment>
<comment type="function">
    <text evidence="1">Required for the export of heme to the periplasm for the biogenesis of c-type cytochromes.</text>
</comment>
<gene>
    <name evidence="11" type="ORF">SAMN05192529_102281</name>
</gene>
<protein>
    <recommendedName>
        <fullName evidence="4">Heme exporter protein C</fullName>
    </recommendedName>
</protein>
<feature type="transmembrane region" description="Helical" evidence="9">
    <location>
        <begin position="192"/>
        <end position="214"/>
    </location>
</feature>
<dbReference type="GO" id="GO:0005886">
    <property type="term" value="C:plasma membrane"/>
    <property type="evidence" value="ECO:0007669"/>
    <property type="project" value="TreeGrafter"/>
</dbReference>
<evidence type="ECO:0000313" key="11">
    <source>
        <dbReference type="EMBL" id="SDZ84278.1"/>
    </source>
</evidence>
<dbReference type="PANTHER" id="PTHR30071">
    <property type="entry name" value="HEME EXPORTER PROTEIN C"/>
    <property type="match status" value="1"/>
</dbReference>
<evidence type="ECO:0000256" key="7">
    <source>
        <dbReference type="ARBA" id="ARBA00022989"/>
    </source>
</evidence>
<dbReference type="STRING" id="551991.SAMN05192529_102281"/>
<proteinExistence type="inferred from homology"/>
<evidence type="ECO:0000313" key="12">
    <source>
        <dbReference type="Proteomes" id="UP000199041"/>
    </source>
</evidence>
<dbReference type="PRINTS" id="PR01386">
    <property type="entry name" value="CCMCBIOGNSIS"/>
</dbReference>
<dbReference type="OrthoDB" id="9814290at2"/>
<dbReference type="GO" id="GO:0017004">
    <property type="term" value="P:cytochrome complex assembly"/>
    <property type="evidence" value="ECO:0007669"/>
    <property type="project" value="UniProtKB-KW"/>
</dbReference>
<keyword evidence="8 9" id="KW-0472">Membrane</keyword>
<organism evidence="11 12">
    <name type="scientific">Arachidicoccus rhizosphaerae</name>
    <dbReference type="NCBI Taxonomy" id="551991"/>
    <lineage>
        <taxon>Bacteria</taxon>
        <taxon>Pseudomonadati</taxon>
        <taxon>Bacteroidota</taxon>
        <taxon>Chitinophagia</taxon>
        <taxon>Chitinophagales</taxon>
        <taxon>Chitinophagaceae</taxon>
        <taxon>Arachidicoccus</taxon>
    </lineage>
</organism>
<dbReference type="Proteomes" id="UP000199041">
    <property type="component" value="Unassembled WGS sequence"/>
</dbReference>
<evidence type="ECO:0000259" key="10">
    <source>
        <dbReference type="Pfam" id="PF01578"/>
    </source>
</evidence>
<evidence type="ECO:0000256" key="4">
    <source>
        <dbReference type="ARBA" id="ARBA00016463"/>
    </source>
</evidence>
<feature type="transmembrane region" description="Helical" evidence="9">
    <location>
        <begin position="82"/>
        <end position="100"/>
    </location>
</feature>
<dbReference type="InterPro" id="IPR045062">
    <property type="entry name" value="Cyt_c_biogenesis_CcsA/CcmC"/>
</dbReference>
<evidence type="ECO:0000256" key="2">
    <source>
        <dbReference type="ARBA" id="ARBA00004141"/>
    </source>
</evidence>
<dbReference type="AlphaFoldDB" id="A0A1H3WDG0"/>
<accession>A0A1H3WDG0</accession>
<dbReference type="EMBL" id="FNQY01000002">
    <property type="protein sequence ID" value="SDZ84278.1"/>
    <property type="molecule type" value="Genomic_DNA"/>
</dbReference>
<dbReference type="PANTHER" id="PTHR30071:SF1">
    <property type="entry name" value="CYTOCHROME B_B6 PROTEIN-RELATED"/>
    <property type="match status" value="1"/>
</dbReference>
<comment type="subcellular location">
    <subcellularLocation>
        <location evidence="2">Membrane</location>
        <topology evidence="2">Multi-pass membrane protein</topology>
    </subcellularLocation>
</comment>
<dbReference type="InterPro" id="IPR003557">
    <property type="entry name" value="Cyt_c_biogenesis_CcmC"/>
</dbReference>
<feature type="transmembrane region" description="Helical" evidence="9">
    <location>
        <begin position="40"/>
        <end position="62"/>
    </location>
</feature>
<name>A0A1H3WDG0_9BACT</name>